<evidence type="ECO:0000256" key="12">
    <source>
        <dbReference type="SAM" id="Phobius"/>
    </source>
</evidence>
<protein>
    <submittedName>
        <fullName evidence="15">Tricalbin-1</fullName>
    </submittedName>
</protein>
<dbReference type="SUPFAM" id="SSF49562">
    <property type="entry name" value="C2 domain (Calcium/lipid-binding domain, CaLB)"/>
    <property type="match status" value="4"/>
</dbReference>
<keyword evidence="8" id="KW-0445">Lipid transport</keyword>
<dbReference type="CDD" id="cd04040">
    <property type="entry name" value="C2D_Tricalbin-like"/>
    <property type="match status" value="1"/>
</dbReference>
<feature type="compositionally biased region" description="Low complexity" evidence="11">
    <location>
        <begin position="89"/>
        <end position="99"/>
    </location>
</feature>
<evidence type="ECO:0000259" key="13">
    <source>
        <dbReference type="PROSITE" id="PS50004"/>
    </source>
</evidence>
<proteinExistence type="predicted"/>
<dbReference type="CDD" id="cd04045">
    <property type="entry name" value="C2C_Tricalbin-like"/>
    <property type="match status" value="1"/>
</dbReference>
<feature type="compositionally biased region" description="Low complexity" evidence="11">
    <location>
        <begin position="153"/>
        <end position="163"/>
    </location>
</feature>
<dbReference type="Gene3D" id="2.60.40.150">
    <property type="entry name" value="C2 domain"/>
    <property type="match status" value="4"/>
</dbReference>
<evidence type="ECO:0000313" key="16">
    <source>
        <dbReference type="Proteomes" id="UP001497600"/>
    </source>
</evidence>
<dbReference type="PIRSF" id="PIRSF037232">
    <property type="entry name" value="Tricalbin"/>
    <property type="match status" value="1"/>
</dbReference>
<sequence>MSNPNEILQPPEQLEVDQQPPIDEEELRRAATGQSLDPKSSHSVAPGLPKETTGPAGQHSSSSSIGHGVSRQSSRQPNGPPSSQPPRRPSSSATRQPPRNSSPQAAGQSNGYASNQPGQPGQVSGVSGQPGQHSGQASRQITRTETSNGTPATKTSSKISSSKNTDDVSERTEDLTPSEDFDMSDVKSKPKPRQPVEPSFRGWKEVGGWGEGDALTADDEAEDLLERSTIFDQYLPQVAYGDWYHNVAYLIVAGLLSWIFGWFRFSLAPVFFVMVSISLLYRTSIRRYRSNLRELAQREFSIKAIEDDYETLDWMNVFLEKFWYFLEPSISQIVCDQVNPILAASPAPAFIKQLWIDSFTAGTKPPRIDCVKTLPGTDSDIVVMDWACSFTPNSLADSNNKQLKNKVNQKIVVKANLFGIPIPVAVSDVSFMVVVRIRLRMMTSFPHVETVNVSLMEPPHFDFNSKVLFGDNIFNWEVLSIPGLYPFIHDMIKKYVGAMLFAPMSFQLNLQQLMAGNALDASIGILAITVKSASGIKGHTAMGNTIDPYVSVGFKKDVLAKTGHKANTTKPTWNEILYIPVKSLSEPLVLTLDDYNHHHKDRAIGTIQFDLEALYKNSKQPDLSGTVTRNNKPVGELKFGLNYMPTLEAVRQVDGAVVPPPDLNTGIARIEIGGARHLKGDSKKISTYAELYINGKLKVTTPVQKGTNAPNWAISHEEIIGNRSKAKVRVVLKNKDGKPVGQVFSSLNNFIDSTQVEENWFPLAKGGEISITTGWKPVGLTDAAGSGGYTAPIGVVRVSVERAEDLRNLETIGTVDPYARILVNGFERSRTAVADSTLNPTWNEVHYVTVASANQKLTIDVMDVESHSPDRTLGSFDVKLNEIINKNEKGKYIEWEDDLKRESKLIHKKGPKGTVTYSLSFYPTLPVKTLEDIKDEEEAAKQDKRRKEKEDAKKRKEEEANGTSKDEKKAVPNEVSDEEEQEKKDDAGLEDIEDVNEESGSNAKVQLSLDQLLEYNSGVFVFELIDGTVSKDDVYLHVYFDNHGTHDYVSQKFTKKQMKIGQTGDAVIKELDWSKACFRLSKGKDDNRLEKCIAETTIPTLQLVKNGYHEPTTIQLSGAGTGSFKIHAQWIPVLYANSIPPQDSVNNSGILHVTTVRAEGLMAADRSGKSDPYVKLYLNTDKDEFFKSKKVKKTLEPTWNEDSSVEVANLYDSILKVDCFDWDMGPEQDDFLGVGYVKLSDVDPKNNHEEIACKLTTDTGDDGGVVYFKFNFKPEFILTVRPLEGTHIGDALGAVGGVGKGVVGGVGKGVGKGLGGGASLFKKGLHLGRSSEKDE</sequence>
<dbReference type="Pfam" id="PF24920">
    <property type="entry name" value="C2_TCB1"/>
    <property type="match status" value="1"/>
</dbReference>
<feature type="domain" description="C2" evidence="13">
    <location>
        <begin position="649"/>
        <end position="761"/>
    </location>
</feature>
<feature type="compositionally biased region" description="Polar residues" evidence="11">
    <location>
        <begin position="137"/>
        <end position="152"/>
    </location>
</feature>
<dbReference type="InterPro" id="IPR037765">
    <property type="entry name" value="C2B_Tricalbin"/>
</dbReference>
<keyword evidence="2" id="KW-0813">Transport</keyword>
<feature type="domain" description="SMP-LTD" evidence="14">
    <location>
        <begin position="308"/>
        <end position="511"/>
    </location>
</feature>
<feature type="region of interest" description="Disordered" evidence="11">
    <location>
        <begin position="937"/>
        <end position="989"/>
    </location>
</feature>
<feature type="compositionally biased region" description="Polar residues" evidence="11">
    <location>
        <begin position="32"/>
        <end position="43"/>
    </location>
</feature>
<dbReference type="InterPro" id="IPR037761">
    <property type="entry name" value="C2A_Tricalbin"/>
</dbReference>
<keyword evidence="4 12" id="KW-0812">Transmembrane</keyword>
<accession>A0ABP0EGE6</accession>
<organism evidence="15 16">
    <name type="scientific">[Candida] anglica</name>
    <dbReference type="NCBI Taxonomy" id="148631"/>
    <lineage>
        <taxon>Eukaryota</taxon>
        <taxon>Fungi</taxon>
        <taxon>Dikarya</taxon>
        <taxon>Ascomycota</taxon>
        <taxon>Saccharomycotina</taxon>
        <taxon>Pichiomycetes</taxon>
        <taxon>Debaryomycetaceae</taxon>
        <taxon>Kurtzmaniella</taxon>
    </lineage>
</organism>
<evidence type="ECO:0000256" key="6">
    <source>
        <dbReference type="ARBA" id="ARBA00022824"/>
    </source>
</evidence>
<comment type="subcellular location">
    <subcellularLocation>
        <location evidence="1">Endoplasmic reticulum membrane</location>
    </subcellularLocation>
</comment>
<dbReference type="PROSITE" id="PS50004">
    <property type="entry name" value="C2"/>
    <property type="match status" value="4"/>
</dbReference>
<keyword evidence="3" id="KW-0597">Phosphoprotein</keyword>
<dbReference type="PANTHER" id="PTHR46980:SF2">
    <property type="entry name" value="TRICALBIN-1-RELATED"/>
    <property type="match status" value="1"/>
</dbReference>
<evidence type="ECO:0000256" key="3">
    <source>
        <dbReference type="ARBA" id="ARBA00022553"/>
    </source>
</evidence>
<evidence type="ECO:0000256" key="1">
    <source>
        <dbReference type="ARBA" id="ARBA00004586"/>
    </source>
</evidence>
<dbReference type="EMBL" id="OZ004257">
    <property type="protein sequence ID" value="CAK7909430.1"/>
    <property type="molecule type" value="Genomic_DNA"/>
</dbReference>
<feature type="compositionally biased region" description="Pro residues" evidence="11">
    <location>
        <begin position="78"/>
        <end position="88"/>
    </location>
</feature>
<keyword evidence="6" id="KW-0256">Endoplasmic reticulum</keyword>
<keyword evidence="16" id="KW-1185">Reference proteome</keyword>
<keyword evidence="10 12" id="KW-0472">Membrane</keyword>
<keyword evidence="5" id="KW-0677">Repeat</keyword>
<dbReference type="Pfam" id="PF25669">
    <property type="entry name" value="SMP_MUG190-like"/>
    <property type="match status" value="1"/>
</dbReference>
<dbReference type="InterPro" id="IPR035892">
    <property type="entry name" value="C2_domain_sf"/>
</dbReference>
<feature type="compositionally biased region" description="Basic and acidic residues" evidence="11">
    <location>
        <begin position="164"/>
        <end position="174"/>
    </location>
</feature>
<dbReference type="PROSITE" id="PS51847">
    <property type="entry name" value="SMP"/>
    <property type="match status" value="1"/>
</dbReference>
<evidence type="ECO:0000256" key="2">
    <source>
        <dbReference type="ARBA" id="ARBA00022448"/>
    </source>
</evidence>
<dbReference type="PANTHER" id="PTHR46980">
    <property type="entry name" value="TRICALBIN-1-RELATED"/>
    <property type="match status" value="1"/>
</dbReference>
<dbReference type="InterPro" id="IPR056910">
    <property type="entry name" value="TCB1-3_C2"/>
</dbReference>
<dbReference type="Pfam" id="PF00168">
    <property type="entry name" value="C2"/>
    <property type="match status" value="4"/>
</dbReference>
<dbReference type="CDD" id="cd04052">
    <property type="entry name" value="C2B_Tricalbin-like"/>
    <property type="match status" value="1"/>
</dbReference>
<dbReference type="InterPro" id="IPR000008">
    <property type="entry name" value="C2_dom"/>
</dbReference>
<feature type="domain" description="C2" evidence="13">
    <location>
        <begin position="502"/>
        <end position="624"/>
    </location>
</feature>
<dbReference type="InterPro" id="IPR037756">
    <property type="entry name" value="C2D_Tricalbin"/>
</dbReference>
<evidence type="ECO:0000256" key="10">
    <source>
        <dbReference type="ARBA" id="ARBA00023136"/>
    </source>
</evidence>
<gene>
    <name evidence="15" type="primary">TCB1</name>
    <name evidence="15" type="ORF">CAAN4_E14862</name>
</gene>
<feature type="transmembrane region" description="Helical" evidence="12">
    <location>
        <begin position="411"/>
        <end position="435"/>
    </location>
</feature>
<evidence type="ECO:0000256" key="5">
    <source>
        <dbReference type="ARBA" id="ARBA00022737"/>
    </source>
</evidence>
<dbReference type="CDD" id="cd04044">
    <property type="entry name" value="C2A_Tricalbin-like"/>
    <property type="match status" value="1"/>
</dbReference>
<feature type="compositionally biased region" description="Low complexity" evidence="11">
    <location>
        <begin position="116"/>
        <end position="136"/>
    </location>
</feature>
<feature type="transmembrane region" description="Helical" evidence="12">
    <location>
        <begin position="266"/>
        <end position="283"/>
    </location>
</feature>
<evidence type="ECO:0000256" key="9">
    <source>
        <dbReference type="ARBA" id="ARBA00023121"/>
    </source>
</evidence>
<keyword evidence="7 12" id="KW-1133">Transmembrane helix</keyword>
<dbReference type="InterPro" id="IPR017147">
    <property type="entry name" value="Tricalbin"/>
</dbReference>
<dbReference type="CDD" id="cd21678">
    <property type="entry name" value="SMP_TCB"/>
    <property type="match status" value="1"/>
</dbReference>
<dbReference type="Proteomes" id="UP001497600">
    <property type="component" value="Chromosome E"/>
</dbReference>
<feature type="compositionally biased region" description="Basic and acidic residues" evidence="11">
    <location>
        <begin position="948"/>
        <end position="971"/>
    </location>
</feature>
<feature type="compositionally biased region" description="Low complexity" evidence="11">
    <location>
        <begin position="57"/>
        <end position="77"/>
    </location>
</feature>
<name>A0ABP0EGE6_9ASCO</name>
<evidence type="ECO:0000256" key="11">
    <source>
        <dbReference type="SAM" id="MobiDB-lite"/>
    </source>
</evidence>
<keyword evidence="9" id="KW-0446">Lipid-binding</keyword>
<dbReference type="InterPro" id="IPR052455">
    <property type="entry name" value="Tricalbin_domain"/>
</dbReference>
<evidence type="ECO:0000256" key="7">
    <source>
        <dbReference type="ARBA" id="ARBA00022989"/>
    </source>
</evidence>
<dbReference type="PRINTS" id="PR00360">
    <property type="entry name" value="C2DOMAIN"/>
</dbReference>
<dbReference type="SMART" id="SM00239">
    <property type="entry name" value="C2"/>
    <property type="match status" value="4"/>
</dbReference>
<evidence type="ECO:0000313" key="15">
    <source>
        <dbReference type="EMBL" id="CAK7909430.1"/>
    </source>
</evidence>
<reference evidence="15 16" key="1">
    <citation type="submission" date="2024-01" db="EMBL/GenBank/DDBJ databases">
        <authorList>
            <consortium name="Genoscope - CEA"/>
            <person name="William W."/>
        </authorList>
    </citation>
    <scope>NUCLEOTIDE SEQUENCE [LARGE SCALE GENOMIC DNA]</scope>
    <source>
        <strain evidence="15 16">29B2s-10</strain>
    </source>
</reference>
<feature type="domain" description="C2" evidence="13">
    <location>
        <begin position="1130"/>
        <end position="1252"/>
    </location>
</feature>
<dbReference type="InterPro" id="IPR037762">
    <property type="entry name" value="C2C_Tricalbin"/>
</dbReference>
<evidence type="ECO:0000256" key="4">
    <source>
        <dbReference type="ARBA" id="ARBA00022692"/>
    </source>
</evidence>
<feature type="region of interest" description="Disordered" evidence="11">
    <location>
        <begin position="1"/>
        <end position="204"/>
    </location>
</feature>
<feature type="domain" description="C2" evidence="13">
    <location>
        <begin position="765"/>
        <end position="896"/>
    </location>
</feature>
<feature type="compositionally biased region" description="Polar residues" evidence="11">
    <location>
        <begin position="101"/>
        <end position="115"/>
    </location>
</feature>
<evidence type="ECO:0000259" key="14">
    <source>
        <dbReference type="PROSITE" id="PS51847"/>
    </source>
</evidence>
<dbReference type="InterPro" id="IPR031468">
    <property type="entry name" value="SMP_LBD"/>
</dbReference>
<evidence type="ECO:0000256" key="8">
    <source>
        <dbReference type="ARBA" id="ARBA00023055"/>
    </source>
</evidence>